<gene>
    <name evidence="8" type="ORF">HJO_05590</name>
</gene>
<dbReference type="PANTHER" id="PTHR23505:SF79">
    <property type="entry name" value="PROTEIN SPINSTER"/>
    <property type="match status" value="1"/>
</dbReference>
<dbReference type="AlphaFoldDB" id="A0A059FS60"/>
<sequence length="427" mass="45786">MTHSTSSPARPINRSWVLAVLTLVYTFNHVDRQILVTLLEPIKADLGLLDSQLGLLTGLAFAAFYATLGIPVAMWADRGNRRNIIVLALTIWSGMTAISGLAGNFWHLLLARMGVGVGEAGGTPPATSMIADLYPPQQRAFALGIYTTGIGLGIMIGYILGAFVYAHFGWRAAFFVAGIPGLILALLLRLTVREPIRGQSESRADDLPAPPVLETLKFILSQSSFLWLLLGCLSICISANAFVAFTSSHLQRLYVLTPADVSIPLGLLIGGVGGAGAIILGRVCDRLSRNDLRWRPWMIAICSAVALPFAWMFLQAPTVGQAYLWNVVPSFVGLIYASIAYTAAQELVKLRMRAFASAFTLFCLTLVGIGGGPWIAGSLSDMFSAQGVAVPLGHALEFMLVFNGLSIVCLLMSARTYRADAIRAAQA</sequence>
<keyword evidence="3 6" id="KW-0812">Transmembrane</keyword>
<dbReference type="EMBL" id="ARYK01000002">
    <property type="protein sequence ID" value="KCZ93303.1"/>
    <property type="molecule type" value="Genomic_DNA"/>
</dbReference>
<feature type="transmembrane region" description="Helical" evidence="6">
    <location>
        <begin position="355"/>
        <end position="375"/>
    </location>
</feature>
<dbReference type="InterPro" id="IPR044770">
    <property type="entry name" value="MFS_spinster-like"/>
</dbReference>
<evidence type="ECO:0000313" key="8">
    <source>
        <dbReference type="EMBL" id="KCZ93303.1"/>
    </source>
</evidence>
<dbReference type="STRING" id="1280950.HJO_05590"/>
<comment type="caution">
    <text evidence="8">The sequence shown here is derived from an EMBL/GenBank/DDBJ whole genome shotgun (WGS) entry which is preliminary data.</text>
</comment>
<feature type="transmembrane region" description="Helical" evidence="6">
    <location>
        <begin position="296"/>
        <end position="316"/>
    </location>
</feature>
<evidence type="ECO:0000256" key="1">
    <source>
        <dbReference type="ARBA" id="ARBA00004141"/>
    </source>
</evidence>
<dbReference type="PROSITE" id="PS50850">
    <property type="entry name" value="MFS"/>
    <property type="match status" value="1"/>
</dbReference>
<dbReference type="InterPro" id="IPR036259">
    <property type="entry name" value="MFS_trans_sf"/>
</dbReference>
<evidence type="ECO:0000256" key="4">
    <source>
        <dbReference type="ARBA" id="ARBA00022989"/>
    </source>
</evidence>
<evidence type="ECO:0000256" key="2">
    <source>
        <dbReference type="ARBA" id="ARBA00022448"/>
    </source>
</evidence>
<feature type="transmembrane region" description="Helical" evidence="6">
    <location>
        <begin position="322"/>
        <end position="343"/>
    </location>
</feature>
<keyword evidence="4 6" id="KW-1133">Transmembrane helix</keyword>
<dbReference type="GO" id="GO:0022857">
    <property type="term" value="F:transmembrane transporter activity"/>
    <property type="evidence" value="ECO:0007669"/>
    <property type="project" value="InterPro"/>
</dbReference>
<feature type="transmembrane region" description="Helical" evidence="6">
    <location>
        <begin position="225"/>
        <end position="245"/>
    </location>
</feature>
<protein>
    <submittedName>
        <fullName evidence="8">Major facilitator family transporter</fullName>
    </submittedName>
</protein>
<dbReference type="Gene3D" id="1.20.1250.20">
    <property type="entry name" value="MFS general substrate transporter like domains"/>
    <property type="match status" value="1"/>
</dbReference>
<keyword evidence="9" id="KW-1185">Reference proteome</keyword>
<evidence type="ECO:0000256" key="5">
    <source>
        <dbReference type="ARBA" id="ARBA00023136"/>
    </source>
</evidence>
<dbReference type="Pfam" id="PF07690">
    <property type="entry name" value="MFS_1"/>
    <property type="match status" value="1"/>
</dbReference>
<dbReference type="PATRIC" id="fig|1280950.3.peg.1126"/>
<evidence type="ECO:0000256" key="3">
    <source>
        <dbReference type="ARBA" id="ARBA00022692"/>
    </source>
</evidence>
<dbReference type="Proteomes" id="UP000025171">
    <property type="component" value="Unassembled WGS sequence"/>
</dbReference>
<dbReference type="OrthoDB" id="7473300at2"/>
<feature type="transmembrane region" description="Helical" evidence="6">
    <location>
        <begin position="395"/>
        <end position="414"/>
    </location>
</feature>
<accession>A0A059FS60</accession>
<evidence type="ECO:0000313" key="9">
    <source>
        <dbReference type="Proteomes" id="UP000025171"/>
    </source>
</evidence>
<dbReference type="eggNOG" id="COG2814">
    <property type="taxonomic scope" value="Bacteria"/>
</dbReference>
<dbReference type="RefSeq" id="WP_051618312.1">
    <property type="nucleotide sequence ID" value="NZ_ARYK01000002.1"/>
</dbReference>
<proteinExistence type="predicted"/>
<evidence type="ECO:0000259" key="7">
    <source>
        <dbReference type="PROSITE" id="PS50850"/>
    </source>
</evidence>
<feature type="transmembrane region" description="Helical" evidence="6">
    <location>
        <begin position="172"/>
        <end position="192"/>
    </location>
</feature>
<dbReference type="SUPFAM" id="SSF103473">
    <property type="entry name" value="MFS general substrate transporter"/>
    <property type="match status" value="1"/>
</dbReference>
<feature type="transmembrane region" description="Helical" evidence="6">
    <location>
        <begin position="83"/>
        <end position="103"/>
    </location>
</feature>
<dbReference type="InterPro" id="IPR011701">
    <property type="entry name" value="MFS"/>
</dbReference>
<dbReference type="PANTHER" id="PTHR23505">
    <property type="entry name" value="SPINSTER"/>
    <property type="match status" value="1"/>
</dbReference>
<dbReference type="GO" id="GO:0016020">
    <property type="term" value="C:membrane"/>
    <property type="evidence" value="ECO:0007669"/>
    <property type="project" value="UniProtKB-SubCell"/>
</dbReference>
<organism evidence="8 9">
    <name type="scientific">Hyphomonas johnsonii MHS-2</name>
    <dbReference type="NCBI Taxonomy" id="1280950"/>
    <lineage>
        <taxon>Bacteria</taxon>
        <taxon>Pseudomonadati</taxon>
        <taxon>Pseudomonadota</taxon>
        <taxon>Alphaproteobacteria</taxon>
        <taxon>Hyphomonadales</taxon>
        <taxon>Hyphomonadaceae</taxon>
        <taxon>Hyphomonas</taxon>
    </lineage>
</organism>
<feature type="transmembrane region" description="Helical" evidence="6">
    <location>
        <begin position="143"/>
        <end position="166"/>
    </location>
</feature>
<keyword evidence="5 6" id="KW-0472">Membrane</keyword>
<reference evidence="8 9" key="1">
    <citation type="journal article" date="2014" name="Antonie Van Leeuwenhoek">
        <title>Hyphomonas beringensis sp. nov. and Hyphomonas chukchiensis sp. nov., isolated from surface seawater of the Bering Sea and Chukchi Sea.</title>
        <authorList>
            <person name="Li C."/>
            <person name="Lai Q."/>
            <person name="Li G."/>
            <person name="Dong C."/>
            <person name="Wang J."/>
            <person name="Liao Y."/>
            <person name="Shao Z."/>
        </authorList>
    </citation>
    <scope>NUCLEOTIDE SEQUENCE [LARGE SCALE GENOMIC DNA]</scope>
    <source>
        <strain evidence="8 9">MHS-2</strain>
    </source>
</reference>
<name>A0A059FS60_9PROT</name>
<keyword evidence="2" id="KW-0813">Transport</keyword>
<feature type="transmembrane region" description="Helical" evidence="6">
    <location>
        <begin position="56"/>
        <end position="76"/>
    </location>
</feature>
<feature type="transmembrane region" description="Helical" evidence="6">
    <location>
        <begin position="265"/>
        <end position="284"/>
    </location>
</feature>
<comment type="subcellular location">
    <subcellularLocation>
        <location evidence="1">Membrane</location>
        <topology evidence="1">Multi-pass membrane protein</topology>
    </subcellularLocation>
</comment>
<dbReference type="CDD" id="cd17328">
    <property type="entry name" value="MFS_spinster_like"/>
    <property type="match status" value="1"/>
</dbReference>
<evidence type="ECO:0000256" key="6">
    <source>
        <dbReference type="SAM" id="Phobius"/>
    </source>
</evidence>
<feature type="domain" description="Major facilitator superfamily (MFS) profile" evidence="7">
    <location>
        <begin position="17"/>
        <end position="421"/>
    </location>
</feature>
<dbReference type="InterPro" id="IPR020846">
    <property type="entry name" value="MFS_dom"/>
</dbReference>